<accession>A0ABY9QX13</accession>
<dbReference type="EMBL" id="CP132921">
    <property type="protein sequence ID" value="WMW07959.1"/>
    <property type="molecule type" value="Genomic_DNA"/>
</dbReference>
<evidence type="ECO:0000313" key="1">
    <source>
        <dbReference type="EMBL" id="WMW07959.1"/>
    </source>
</evidence>
<proteinExistence type="predicted"/>
<protein>
    <submittedName>
        <fullName evidence="1">Uncharacterized protein</fullName>
    </submittedName>
</protein>
<dbReference type="RefSeq" id="WP_011534663.1">
    <property type="nucleotide sequence ID" value="NZ_CP132921.1"/>
</dbReference>
<dbReference type="Proteomes" id="UP001183127">
    <property type="component" value="Chromosome"/>
</dbReference>
<sequence length="1514" mass="169064">MNENLRQRLANFSTLDCKVARRFSDRPTLLDAADDILREEWQHRHLSSAHDPLALYLASAQPAPGTAWVRPLSEVLVERYCQPGTLNLTADEDYLTTRADADPAWKVDIDLHEVEVLINETGPLLLDIYLQQQVAYWSRYDSSGITPWSWYSNYLREQFQQALRGADNLPGFARAILQMVHDAPADGQRGRWANTKGLKTLNMSLDLSASGKFDADLASAVLIEHSDDEPARNVALLFTLTGRLLRYPSRPALLQALSHAEPPSLQGSPRQVEIAASTNSVFEVQALGLLNQQLRLIEHLAGQYQGRLDAIAMNRDLDRLTSLIDLCDEAETAQRQSLSEQLPDWLRNASSRSLMQYSERLIDVAQQTRDSNGQFWLDGIDEAETFANRKLAARLAADHPQDTLAPEDVVVTNYQTTASATAGQDTIISSGEVTPVFYSLAQLAIGNLGLLKPGRVALSRKDEGALPSWMNEAYLRRLVSELDIGRAYPAMLREKLLDDPVRRLQRQHQLSDQLRVQLPALAMELYLRGQLPAPAFAEHIAQVFAPGPGQGTTRWIMRALGFIKAPGSTPDHPLNTWLIEAERPGTEGCLLYRPLHPEPLLYFGDRMALFVAISTSGALQDDLLQRLPAEDRRFYAHGGFLEPHLFVPLDDTSAVPFGTPGPVTLSIEDALADIGKALYDGCVSESIQRFEVQSSTTAQTRWNSWKELGWLLFNTLLPLASNTLGKVAWLAQMEIALADFVESDAEDNPTGHELSLVNLLLNIALLLFSHSIFRLQLEQGAKVQVPSDEHVPVEHGSSTPLSVATQSSPTRLESSWAHPNRKLNATQRAALEALQATIAPSTLGKPVPLGTLRGLYLKGTGFFTLLENKVYEVELVEPQKLRIIGPNGAQGPWLHRDEIGRWQLDLRLGLKGGMPLSEQLRKLRLDKEQAMLAANEAIKADKAVLSAKLREMSTIEKLVHATLEDAILEQCQGKIQALSQFWAEHIEHLRARNAMQPVKDFRKVHAFALYQDACCQHLLGTLLNKRYKPGREQLLEIARQQQHDGQALTTTDIRIATQRLDTLVPLLKQMIDNNTLLRQRQEELAKLASQRHPNIVEWRDLAARPAATTQKDLLLRFLHLEGLLNRLTLVHGMSREAAYWRDRFWSNFQLGIVQRSELYKLSDPAQELTVRLLRSIQGHFQAAARQLRNLVELIQGEAAHQTLRQLQDELEHIQALIAQDLGNLPDYPPVSSLKQLRSKAPGLIETTEHGLLLAEPRADDENTVDIPGPDSKTPGQTYHLKRGEWVQVTPVIAPDRPSGLSLKRLLKSSDGLIAETTREVDRLQRASDSYLPVEIEESVLHQRNRVQGLVDDIEARLTQDNETDEASQGKDAEVVAKRLRDLAETLTTQATQLRIGAAVTGKPRMGEVQFLLEKSEVRIAVVGSRTRLAKVKGRPADYLDEYSISRNGQVLWYAHFHYPTLDTAKADFTAGHLKTAAQRHAAGGRFTDASGKETDVYRAPITGAAAQRYFFNLQ</sequence>
<evidence type="ECO:0000313" key="2">
    <source>
        <dbReference type="Proteomes" id="UP001183127"/>
    </source>
</evidence>
<dbReference type="GeneID" id="32806615"/>
<gene>
    <name evidence="1" type="ORF">RAH46_11630</name>
</gene>
<keyword evidence="2" id="KW-1185">Reference proteome</keyword>
<name>A0ABY9QX13_9PSED</name>
<organism evidence="1 2">
    <name type="scientific">Pseudomonas entomophila</name>
    <dbReference type="NCBI Taxonomy" id="312306"/>
    <lineage>
        <taxon>Bacteria</taxon>
        <taxon>Pseudomonadati</taxon>
        <taxon>Pseudomonadota</taxon>
        <taxon>Gammaproteobacteria</taxon>
        <taxon>Pseudomonadales</taxon>
        <taxon>Pseudomonadaceae</taxon>
        <taxon>Pseudomonas</taxon>
    </lineage>
</organism>
<reference evidence="1 2" key="1">
    <citation type="submission" date="2023-08" db="EMBL/GenBank/DDBJ databases">
        <title>Complete Genome Sequence of Pseudomonas entomophila TVIN A01.</title>
        <authorList>
            <person name="Shelke T."/>
            <person name="Mahar N.S."/>
            <person name="Gupta I."/>
            <person name="Gupta V."/>
        </authorList>
    </citation>
    <scope>NUCLEOTIDE SEQUENCE [LARGE SCALE GENOMIC DNA]</scope>
    <source>
        <strain evidence="1 2">TVIN-A01</strain>
    </source>
</reference>